<organism evidence="1 2">
    <name type="scientific">Extremus antarcticus</name>
    <dbReference type="NCBI Taxonomy" id="702011"/>
    <lineage>
        <taxon>Eukaryota</taxon>
        <taxon>Fungi</taxon>
        <taxon>Dikarya</taxon>
        <taxon>Ascomycota</taxon>
        <taxon>Pezizomycotina</taxon>
        <taxon>Dothideomycetes</taxon>
        <taxon>Dothideomycetidae</taxon>
        <taxon>Mycosphaerellales</taxon>
        <taxon>Extremaceae</taxon>
        <taxon>Extremus</taxon>
    </lineage>
</organism>
<name>A0AAJ0GI12_9PEZI</name>
<dbReference type="EMBL" id="JAWDJX010000002">
    <property type="protein sequence ID" value="KAK3057939.1"/>
    <property type="molecule type" value="Genomic_DNA"/>
</dbReference>
<dbReference type="Proteomes" id="UP001271007">
    <property type="component" value="Unassembled WGS sequence"/>
</dbReference>
<evidence type="ECO:0000313" key="2">
    <source>
        <dbReference type="Proteomes" id="UP001271007"/>
    </source>
</evidence>
<proteinExistence type="predicted"/>
<dbReference type="AlphaFoldDB" id="A0AAJ0GI12"/>
<sequence length="147" mass="16487">MASLPTAAEILKRFYDAESVYMAAPSGERDFAGGMGKVLSPKVEIHQSPDLPYSQSLYEGHEGFIKWSEEMAGFFDKLEVTDPQVFEREGADEVVVSSVLKLRTRNGGKEWEAPLLQTIGVDREKGWLLFIRPFYWNVGGLKEVVGK</sequence>
<evidence type="ECO:0008006" key="3">
    <source>
        <dbReference type="Google" id="ProtNLM"/>
    </source>
</evidence>
<protein>
    <recommendedName>
        <fullName evidence="3">SnoaL-like domain-containing protein</fullName>
    </recommendedName>
</protein>
<keyword evidence="2" id="KW-1185">Reference proteome</keyword>
<gene>
    <name evidence="1" type="ORF">LTR09_001016</name>
</gene>
<comment type="caution">
    <text evidence="1">The sequence shown here is derived from an EMBL/GenBank/DDBJ whole genome shotgun (WGS) entry which is preliminary data.</text>
</comment>
<dbReference type="Gene3D" id="3.10.450.50">
    <property type="match status" value="1"/>
</dbReference>
<evidence type="ECO:0000313" key="1">
    <source>
        <dbReference type="EMBL" id="KAK3057939.1"/>
    </source>
</evidence>
<dbReference type="InterPro" id="IPR032710">
    <property type="entry name" value="NTF2-like_dom_sf"/>
</dbReference>
<reference evidence="1" key="1">
    <citation type="submission" date="2023-04" db="EMBL/GenBank/DDBJ databases">
        <title>Black Yeasts Isolated from many extreme environments.</title>
        <authorList>
            <person name="Coleine C."/>
            <person name="Stajich J.E."/>
            <person name="Selbmann L."/>
        </authorList>
    </citation>
    <scope>NUCLEOTIDE SEQUENCE</scope>
    <source>
        <strain evidence="1">CCFEE 5312</strain>
    </source>
</reference>
<accession>A0AAJ0GI12</accession>
<dbReference type="SUPFAM" id="SSF54427">
    <property type="entry name" value="NTF2-like"/>
    <property type="match status" value="1"/>
</dbReference>